<sequence>MTRLGAALLRRGAQGDATLSAHRDVNAALAAAQADHDHTGAPRAPLTFTATADPACPHEAHAGRVHYALYVLDLLGARHADDLTSAPGGADVLRAVTLRRTLSAVLDNDGSGGRFDALTLHAARVAARAALRDQYREALAVLDAQAALHHWTMTFEGPWDDAAYRLHADALANALADAGDPT</sequence>
<dbReference type="RefSeq" id="WP_309853312.1">
    <property type="nucleotide sequence ID" value="NZ_JAVDQJ010000004.1"/>
</dbReference>
<dbReference type="AlphaFoldDB" id="A0AAE4BMQ9"/>
<comment type="caution">
    <text evidence="1">The sequence shown here is derived from an EMBL/GenBank/DDBJ whole genome shotgun (WGS) entry which is preliminary data.</text>
</comment>
<protein>
    <submittedName>
        <fullName evidence="1">Uncharacterized protein</fullName>
    </submittedName>
</protein>
<name>A0AAE4BMQ9_9DEIO</name>
<evidence type="ECO:0000313" key="1">
    <source>
        <dbReference type="EMBL" id="MDR6218752.1"/>
    </source>
</evidence>
<evidence type="ECO:0000313" key="2">
    <source>
        <dbReference type="Proteomes" id="UP001185331"/>
    </source>
</evidence>
<organism evidence="1 2">
    <name type="scientific">Deinococcus soli</name>
    <name type="common">ex Cha et al. 2016</name>
    <dbReference type="NCBI Taxonomy" id="1309411"/>
    <lineage>
        <taxon>Bacteria</taxon>
        <taxon>Thermotogati</taxon>
        <taxon>Deinococcota</taxon>
        <taxon>Deinococci</taxon>
        <taxon>Deinococcales</taxon>
        <taxon>Deinococcaceae</taxon>
        <taxon>Deinococcus</taxon>
    </lineage>
</organism>
<dbReference type="Proteomes" id="UP001185331">
    <property type="component" value="Unassembled WGS sequence"/>
</dbReference>
<proteinExistence type="predicted"/>
<dbReference type="EMBL" id="JAVDQK010000005">
    <property type="protein sequence ID" value="MDR6218752.1"/>
    <property type="molecule type" value="Genomic_DNA"/>
</dbReference>
<gene>
    <name evidence="1" type="ORF">J2Y00_002349</name>
</gene>
<accession>A0AAE4BMQ9</accession>
<reference evidence="1" key="1">
    <citation type="submission" date="2023-07" db="EMBL/GenBank/DDBJ databases">
        <title>Sorghum-associated microbial communities from plants grown in Nebraska, USA.</title>
        <authorList>
            <person name="Schachtman D."/>
        </authorList>
    </citation>
    <scope>NUCLEOTIDE SEQUENCE</scope>
    <source>
        <strain evidence="1">BE330</strain>
    </source>
</reference>